<dbReference type="GeneID" id="17040414"/>
<dbReference type="PANTHER" id="PTHR12480">
    <property type="entry name" value="ARGININE DEMETHYLASE AND LYSYL-HYDROXYLASE JMJD"/>
    <property type="match status" value="1"/>
</dbReference>
<comment type="caution">
    <text evidence="2">The sequence shown here is derived from an EMBL/GenBank/DDBJ whole genome shotgun (WGS) entry which is preliminary data.</text>
</comment>
<dbReference type="Pfam" id="PF01636">
    <property type="entry name" value="APH"/>
    <property type="match status" value="1"/>
</dbReference>
<dbReference type="InterPro" id="IPR050910">
    <property type="entry name" value="JMJD6_ArgDemeth/LysHydrox"/>
</dbReference>
<evidence type="ECO:0000313" key="2">
    <source>
        <dbReference type="EMBL" id="EIE22428.1"/>
    </source>
</evidence>
<evidence type="ECO:0000259" key="1">
    <source>
        <dbReference type="PROSITE" id="PS51184"/>
    </source>
</evidence>
<dbReference type="GO" id="GO:0005737">
    <property type="term" value="C:cytoplasm"/>
    <property type="evidence" value="ECO:0007669"/>
    <property type="project" value="TreeGrafter"/>
</dbReference>
<feature type="domain" description="JmjC" evidence="1">
    <location>
        <begin position="1"/>
        <end position="141"/>
    </location>
</feature>
<sequence length="617" mass="66871">MNDYLDYSERQCDEDPLYLFDSHFGSNIPEILSDYNVPDIFPKDLFGVMGQKPPGVHTWVDDSNDVLWDGPSSLTWFLEVYPSLRVEERPVEIIQRPGEVIFVPGGWWHMVLNLEASVAVTQNFASEQSLGRVIQCLAYGSAAQLSDESKKTWLTLLGRALSASGMEASLKDSQQPIAGGSSVVFQVSNHICKFVAKGGEAGAARTWAEALASACLQRHRGPLTQCTPQVLALGSVDPCNLDTVGLGVTHALPFVNMTACLGTPLDVARPLLTANSRQSIAARLGRLTGQLHSLPLPDARLLGTGDAAAPFTLWQSRDGLDLSFRPVGAETGSAQALLEHLELQQHVDTAAGTACVRLGSPVDASSPVTDGEFAKATVETALDESAARRLWRPFADFLRERRRDAPGELAWEHSLPRRLLGQLEAYLPPNPAAFLPNACAVCSTDLRTCTSHVNGCTEQSTAATHSSTAAGASPESVYAPSWLHGDLIAQNILVAEPLDTGASCEDGLVPDAVQLIDFGDAGHGDPLYDLVLLLIEALRCEQPLWEACLSSTVKELGERPWWLCARRGVPLSRVAMTYTLLHEQDLASAMFKAMPDLWRLHSLHAVEQEVFGRLDNL</sequence>
<dbReference type="eggNOG" id="KOG2130">
    <property type="taxonomic scope" value="Eukaryota"/>
</dbReference>
<gene>
    <name evidence="2" type="ORF">COCSUDRAFT_42737</name>
</gene>
<dbReference type="AlphaFoldDB" id="I0YVK9"/>
<protein>
    <recommendedName>
        <fullName evidence="1">JmjC domain-containing protein</fullName>
    </recommendedName>
</protein>
<dbReference type="SUPFAM" id="SSF51197">
    <property type="entry name" value="Clavaminate synthase-like"/>
    <property type="match status" value="1"/>
</dbReference>
<dbReference type="InterPro" id="IPR011009">
    <property type="entry name" value="Kinase-like_dom_sf"/>
</dbReference>
<dbReference type="Gene3D" id="3.90.1200.10">
    <property type="match status" value="1"/>
</dbReference>
<dbReference type="Pfam" id="PF02373">
    <property type="entry name" value="JmjC"/>
    <property type="match status" value="1"/>
</dbReference>
<dbReference type="OrthoDB" id="424465at2759"/>
<dbReference type="SUPFAM" id="SSF56112">
    <property type="entry name" value="Protein kinase-like (PK-like)"/>
    <property type="match status" value="1"/>
</dbReference>
<dbReference type="Gene3D" id="2.60.120.650">
    <property type="entry name" value="Cupin"/>
    <property type="match status" value="2"/>
</dbReference>
<dbReference type="InterPro" id="IPR002575">
    <property type="entry name" value="Aminoglycoside_PTrfase"/>
</dbReference>
<dbReference type="SMART" id="SM00558">
    <property type="entry name" value="JmjC"/>
    <property type="match status" value="1"/>
</dbReference>
<dbReference type="PROSITE" id="PS51184">
    <property type="entry name" value="JMJC"/>
    <property type="match status" value="1"/>
</dbReference>
<dbReference type="EMBL" id="AGSI01000010">
    <property type="protein sequence ID" value="EIE22428.1"/>
    <property type="molecule type" value="Genomic_DNA"/>
</dbReference>
<organism evidence="2 3">
    <name type="scientific">Coccomyxa subellipsoidea (strain C-169)</name>
    <name type="common">Green microalga</name>
    <dbReference type="NCBI Taxonomy" id="574566"/>
    <lineage>
        <taxon>Eukaryota</taxon>
        <taxon>Viridiplantae</taxon>
        <taxon>Chlorophyta</taxon>
        <taxon>core chlorophytes</taxon>
        <taxon>Trebouxiophyceae</taxon>
        <taxon>Trebouxiophyceae incertae sedis</taxon>
        <taxon>Coccomyxaceae</taxon>
        <taxon>Coccomyxa</taxon>
        <taxon>Coccomyxa subellipsoidea</taxon>
    </lineage>
</organism>
<dbReference type="Proteomes" id="UP000007264">
    <property type="component" value="Unassembled WGS sequence"/>
</dbReference>
<accession>I0YVK9</accession>
<dbReference type="STRING" id="574566.I0YVK9"/>
<reference evidence="2 3" key="1">
    <citation type="journal article" date="2012" name="Genome Biol.">
        <title>The genome of the polar eukaryotic microalga coccomyxa subellipsoidea reveals traits of cold adaptation.</title>
        <authorList>
            <person name="Blanc G."/>
            <person name="Agarkova I."/>
            <person name="Grimwood J."/>
            <person name="Kuo A."/>
            <person name="Brueggeman A."/>
            <person name="Dunigan D."/>
            <person name="Gurnon J."/>
            <person name="Ladunga I."/>
            <person name="Lindquist E."/>
            <person name="Lucas S."/>
            <person name="Pangilinan J."/>
            <person name="Proschold T."/>
            <person name="Salamov A."/>
            <person name="Schmutz J."/>
            <person name="Weeks D."/>
            <person name="Yamada T."/>
            <person name="Claverie J.M."/>
            <person name="Grigoriev I."/>
            <person name="Van Etten J."/>
            <person name="Lomsadze A."/>
            <person name="Borodovsky M."/>
        </authorList>
    </citation>
    <scope>NUCLEOTIDE SEQUENCE [LARGE SCALE GENOMIC DNA]</scope>
    <source>
        <strain evidence="2 3">C-169</strain>
    </source>
</reference>
<proteinExistence type="predicted"/>
<evidence type="ECO:0000313" key="3">
    <source>
        <dbReference type="Proteomes" id="UP000007264"/>
    </source>
</evidence>
<dbReference type="KEGG" id="csl:COCSUDRAFT_42737"/>
<dbReference type="RefSeq" id="XP_005646972.1">
    <property type="nucleotide sequence ID" value="XM_005646915.1"/>
</dbReference>
<dbReference type="PANTHER" id="PTHR12480:SF35">
    <property type="entry name" value="TRANSCRIPTION FACTOR JUMONJI, JMJC DOMAIN-CONTAINING PROTEIN"/>
    <property type="match status" value="1"/>
</dbReference>
<keyword evidence="3" id="KW-1185">Reference proteome</keyword>
<dbReference type="InterPro" id="IPR003347">
    <property type="entry name" value="JmjC_dom"/>
</dbReference>
<name>I0YVK9_COCSC</name>